<accession>A0A921B637</accession>
<evidence type="ECO:0000256" key="10">
    <source>
        <dbReference type="RuleBase" id="RU363032"/>
    </source>
</evidence>
<dbReference type="AlphaFoldDB" id="A0A921B637"/>
<evidence type="ECO:0000256" key="5">
    <source>
        <dbReference type="ARBA" id="ARBA00022596"/>
    </source>
</evidence>
<feature type="transmembrane region" description="Helical" evidence="10">
    <location>
        <begin position="475"/>
        <end position="503"/>
    </location>
</feature>
<name>A0A921B637_9STAP</name>
<evidence type="ECO:0000256" key="9">
    <source>
        <dbReference type="ARBA" id="ARBA00023136"/>
    </source>
</evidence>
<feature type="transmembrane region" description="Helical" evidence="10">
    <location>
        <begin position="71"/>
        <end position="93"/>
    </location>
</feature>
<feature type="transmembrane region" description="Helical" evidence="10">
    <location>
        <begin position="247"/>
        <end position="266"/>
    </location>
</feature>
<feature type="transmembrane region" description="Helical" evidence="10">
    <location>
        <begin position="353"/>
        <end position="375"/>
    </location>
</feature>
<evidence type="ECO:0000259" key="11">
    <source>
        <dbReference type="PROSITE" id="PS50928"/>
    </source>
</evidence>
<evidence type="ECO:0000313" key="12">
    <source>
        <dbReference type="EMBL" id="HJE19197.1"/>
    </source>
</evidence>
<dbReference type="InterPro" id="IPR035906">
    <property type="entry name" value="MetI-like_sf"/>
</dbReference>
<dbReference type="EMBL" id="DYYI01000022">
    <property type="protein sequence ID" value="HJE19197.1"/>
    <property type="molecule type" value="Genomic_DNA"/>
</dbReference>
<gene>
    <name evidence="12" type="ORF">K8V35_02460</name>
</gene>
<keyword evidence="3" id="KW-1003">Cell membrane</keyword>
<evidence type="ECO:0000256" key="6">
    <source>
        <dbReference type="ARBA" id="ARBA00022692"/>
    </source>
</evidence>
<feature type="transmembrane region" description="Helical" evidence="10">
    <location>
        <begin position="137"/>
        <end position="162"/>
    </location>
</feature>
<keyword evidence="2 10" id="KW-0813">Transport</keyword>
<dbReference type="Gene3D" id="1.10.3720.10">
    <property type="entry name" value="MetI-like"/>
    <property type="match status" value="2"/>
</dbReference>
<feature type="transmembrane region" description="Helical" evidence="10">
    <location>
        <begin position="421"/>
        <end position="443"/>
    </location>
</feature>
<keyword evidence="7 10" id="KW-1133">Transmembrane helix</keyword>
<feature type="domain" description="ABC transmembrane type-1" evidence="11">
    <location>
        <begin position="67"/>
        <end position="263"/>
    </location>
</feature>
<proteinExistence type="inferred from homology"/>
<evidence type="ECO:0000256" key="4">
    <source>
        <dbReference type="ARBA" id="ARBA00022519"/>
    </source>
</evidence>
<evidence type="ECO:0000256" key="1">
    <source>
        <dbReference type="ARBA" id="ARBA00004429"/>
    </source>
</evidence>
<feature type="transmembrane region" description="Helical" evidence="10">
    <location>
        <begin position="523"/>
        <end position="546"/>
    </location>
</feature>
<reference evidence="12" key="2">
    <citation type="submission" date="2021-09" db="EMBL/GenBank/DDBJ databases">
        <authorList>
            <person name="Gilroy R."/>
        </authorList>
    </citation>
    <scope>NUCLEOTIDE SEQUENCE</scope>
    <source>
        <strain evidence="12">6019</strain>
    </source>
</reference>
<dbReference type="InterPro" id="IPR000515">
    <property type="entry name" value="MetI-like"/>
</dbReference>
<dbReference type="PANTHER" id="PTHR43357">
    <property type="entry name" value="INNER MEMBRANE ABC TRANSPORTER PERMEASE PROTEIN YDCV"/>
    <property type="match status" value="1"/>
</dbReference>
<dbReference type="Pfam" id="PF00528">
    <property type="entry name" value="BPD_transp_1"/>
    <property type="match status" value="2"/>
</dbReference>
<feature type="transmembrane region" description="Helical" evidence="10">
    <location>
        <begin position="291"/>
        <end position="313"/>
    </location>
</feature>
<dbReference type="SUPFAM" id="SSF161098">
    <property type="entry name" value="MetI-like"/>
    <property type="match status" value="2"/>
</dbReference>
<sequence length="565" mass="63484">MSKIQSTSRKERISIRSFSLWMVFLALVFLFFVYPFLKMLSFGVWTEDGFTTTYFEILGETRIQRAIRNTIWIAIFATLINTVLGVFFAWLVAYTDIRGKKLLQVLIIMPLIIPSYIVTLSWVEFSRWLPFGNIDLYSLGGIIFVMGISHYTLVYLLCVNVLRRIPLSLEEAVSTSGGSRWHVLFRVTIPLGMTGIIGGMIVAVLSNIENFGVPAFLGIPGNVPVLSTAIYQEVVSYGSDSFARGSILSFVLILITGFIILMQWLMMRRFRSNDELSISHTPRVLLGRGRVWVEMLVYGFLVVTSIVPLFALVRTSLSPFYGVDLTLENLTFKNFEYVLFDYNSTASAIQNSFMLAFLAALIGLVISLVIGYAIVRHNKWYHRLNEMFMAIPYSLPGTVLALSLIIFWIQPFPGVSPGVYSTFWILLIAYVARFTILQVRAAVSSFNQIDLSLEQAAISSGAGWFGRWKSIIMPLLTPGLIGGILLVVFTALTELTLSALLWSSGNETIGVVVFSFEQAGYKVYSSAFSVIIIGILLVGGIIYYLLTTWIERRTHVDENNHKKRS</sequence>
<keyword evidence="5" id="KW-0533">Nickel</keyword>
<keyword evidence="9 10" id="KW-0472">Membrane</keyword>
<comment type="subcellular location">
    <subcellularLocation>
        <location evidence="1">Cell inner membrane</location>
        <topology evidence="1">Multi-pass membrane protein</topology>
    </subcellularLocation>
    <subcellularLocation>
        <location evidence="10">Cell membrane</location>
        <topology evidence="10">Multi-pass membrane protein</topology>
    </subcellularLocation>
</comment>
<dbReference type="CDD" id="cd06261">
    <property type="entry name" value="TM_PBP2"/>
    <property type="match status" value="2"/>
</dbReference>
<evidence type="ECO:0000256" key="8">
    <source>
        <dbReference type="ARBA" id="ARBA00023112"/>
    </source>
</evidence>
<comment type="caution">
    <text evidence="12">The sequence shown here is derived from an EMBL/GenBank/DDBJ whole genome shotgun (WGS) entry which is preliminary data.</text>
</comment>
<evidence type="ECO:0000256" key="2">
    <source>
        <dbReference type="ARBA" id="ARBA00022448"/>
    </source>
</evidence>
<dbReference type="GO" id="GO:0005886">
    <property type="term" value="C:plasma membrane"/>
    <property type="evidence" value="ECO:0007669"/>
    <property type="project" value="UniProtKB-SubCell"/>
</dbReference>
<keyword evidence="8" id="KW-0406">Ion transport</keyword>
<organism evidence="12 13">
    <name type="scientific">Aliicoccus persicus</name>
    <dbReference type="NCBI Taxonomy" id="930138"/>
    <lineage>
        <taxon>Bacteria</taxon>
        <taxon>Bacillati</taxon>
        <taxon>Bacillota</taxon>
        <taxon>Bacilli</taxon>
        <taxon>Bacillales</taxon>
        <taxon>Staphylococcaceae</taxon>
        <taxon>Aliicoccus</taxon>
    </lineage>
</organism>
<reference evidence="12" key="1">
    <citation type="journal article" date="2021" name="PeerJ">
        <title>Extensive microbial diversity within the chicken gut microbiome revealed by metagenomics and culture.</title>
        <authorList>
            <person name="Gilroy R."/>
            <person name="Ravi A."/>
            <person name="Getino M."/>
            <person name="Pursley I."/>
            <person name="Horton D.L."/>
            <person name="Alikhan N.F."/>
            <person name="Baker D."/>
            <person name="Gharbi K."/>
            <person name="Hall N."/>
            <person name="Watson M."/>
            <person name="Adriaenssens E.M."/>
            <person name="Foster-Nyarko E."/>
            <person name="Jarju S."/>
            <person name="Secka A."/>
            <person name="Antonio M."/>
            <person name="Oren A."/>
            <person name="Chaudhuri R.R."/>
            <person name="La Ragione R."/>
            <person name="Hildebrand F."/>
            <person name="Pallen M.J."/>
        </authorList>
    </citation>
    <scope>NUCLEOTIDE SEQUENCE</scope>
    <source>
        <strain evidence="12">6019</strain>
    </source>
</reference>
<evidence type="ECO:0000256" key="3">
    <source>
        <dbReference type="ARBA" id="ARBA00022475"/>
    </source>
</evidence>
<dbReference type="GO" id="GO:0055085">
    <property type="term" value="P:transmembrane transport"/>
    <property type="evidence" value="ECO:0007669"/>
    <property type="project" value="InterPro"/>
</dbReference>
<protein>
    <submittedName>
        <fullName evidence="12">Iron ABC transporter permease</fullName>
    </submittedName>
</protein>
<keyword evidence="4" id="KW-0997">Cell inner membrane</keyword>
<dbReference type="PROSITE" id="PS50928">
    <property type="entry name" value="ABC_TM1"/>
    <property type="match status" value="2"/>
</dbReference>
<feature type="domain" description="ABC transmembrane type-1" evidence="11">
    <location>
        <begin position="349"/>
        <end position="543"/>
    </location>
</feature>
<feature type="transmembrane region" description="Helical" evidence="10">
    <location>
        <begin position="105"/>
        <end position="125"/>
    </location>
</feature>
<feature type="transmembrane region" description="Helical" evidence="10">
    <location>
        <begin position="183"/>
        <end position="205"/>
    </location>
</feature>
<keyword evidence="6 10" id="KW-0812">Transmembrane</keyword>
<dbReference type="GO" id="GO:0015675">
    <property type="term" value="P:nickel cation transport"/>
    <property type="evidence" value="ECO:0007669"/>
    <property type="project" value="UniProtKB-KW"/>
</dbReference>
<dbReference type="PANTHER" id="PTHR43357:SF3">
    <property type="entry name" value="FE(3+)-TRANSPORT SYSTEM PERMEASE PROTEIN FBPB 2"/>
    <property type="match status" value="1"/>
</dbReference>
<feature type="transmembrane region" description="Helical" evidence="10">
    <location>
        <begin position="387"/>
        <end position="409"/>
    </location>
</feature>
<dbReference type="Proteomes" id="UP000763505">
    <property type="component" value="Unassembled WGS sequence"/>
</dbReference>
<evidence type="ECO:0000313" key="13">
    <source>
        <dbReference type="Proteomes" id="UP000763505"/>
    </source>
</evidence>
<comment type="similarity">
    <text evidence="10">Belongs to the binding-protein-dependent transport system permease family.</text>
</comment>
<keyword evidence="8" id="KW-0921">Nickel transport</keyword>
<evidence type="ECO:0000256" key="7">
    <source>
        <dbReference type="ARBA" id="ARBA00022989"/>
    </source>
</evidence>
<feature type="transmembrane region" description="Helical" evidence="10">
    <location>
        <begin position="20"/>
        <end position="37"/>
    </location>
</feature>